<keyword evidence="4" id="KW-1185">Reference proteome</keyword>
<dbReference type="PANTHER" id="PTHR46585:SF1">
    <property type="entry name" value="CHROMO DOMAIN-CONTAINING PROTEIN"/>
    <property type="match status" value="1"/>
</dbReference>
<dbReference type="InterPro" id="IPR012337">
    <property type="entry name" value="RNaseH-like_sf"/>
</dbReference>
<sequence length="448" mass="51487">MSHYMRVIPNKVYDELMSSGILEKFYPEEIKSQSEKLIEKLDQALRPRALEILQRLDSDSKFHWNEESNEIIYDGATWIFPPNLVELLKNYILESEPAGGGASLEQVGGGGSSSIVVTPEQDPLQPPGILSEEERHLQSRRKQKTPTKRVANNNIEGFLNALRDLSTFVLHRPTKTKFKRRFYKCPYIGYLFAIDLADYQKYARNNDNIRYLLIAVECLSRFVMVAKLKNKTSAETAKGLALIFKQYKLTPERVVADGGLEFWGKETKEFLKKNNVKLVATSNPLHVALIEVYVKIVKTKISHYQTKMKNTRFVDALDSLVHSINNSWNNVIGGIPAKMRNTVKDNDQLWHNIYHRFIMQKPEKIRFSLGDLVLVSSKTLGHEKSPFIKGYVTKWDPVVYRISEILNQFPVPFVRLKTTTGPDPPQQVSGMFYQGEITKVNKEKFEDE</sequence>
<reference evidence="3 4" key="1">
    <citation type="submission" date="2015-12" db="EMBL/GenBank/DDBJ databases">
        <title>The genome of Folsomia candida.</title>
        <authorList>
            <person name="Faddeeva A."/>
            <person name="Derks M.F."/>
            <person name="Anvar Y."/>
            <person name="Smit S."/>
            <person name="Van Straalen N."/>
            <person name="Roelofs D."/>
        </authorList>
    </citation>
    <scope>NUCLEOTIDE SEQUENCE [LARGE SCALE GENOMIC DNA]</scope>
    <source>
        <strain evidence="3 4">VU population</strain>
        <tissue evidence="3">Whole body</tissue>
    </source>
</reference>
<dbReference type="OMA" id="WNEESNE"/>
<evidence type="ECO:0000313" key="4">
    <source>
        <dbReference type="Proteomes" id="UP000198287"/>
    </source>
</evidence>
<gene>
    <name evidence="3" type="ORF">Fcan01_22988</name>
</gene>
<dbReference type="PANTHER" id="PTHR46585">
    <property type="entry name" value="INTEGRASE CORE DOMAIN CONTAINING PROTEIN"/>
    <property type="match status" value="1"/>
</dbReference>
<proteinExistence type="predicted"/>
<dbReference type="Proteomes" id="UP000198287">
    <property type="component" value="Unassembled WGS sequence"/>
</dbReference>
<evidence type="ECO:0000259" key="2">
    <source>
        <dbReference type="PROSITE" id="PS50994"/>
    </source>
</evidence>
<dbReference type="SUPFAM" id="SSF53098">
    <property type="entry name" value="Ribonuclease H-like"/>
    <property type="match status" value="1"/>
</dbReference>
<dbReference type="GO" id="GO:0015074">
    <property type="term" value="P:DNA integration"/>
    <property type="evidence" value="ECO:0007669"/>
    <property type="project" value="InterPro"/>
</dbReference>
<organism evidence="3 4">
    <name type="scientific">Folsomia candida</name>
    <name type="common">Springtail</name>
    <dbReference type="NCBI Taxonomy" id="158441"/>
    <lineage>
        <taxon>Eukaryota</taxon>
        <taxon>Metazoa</taxon>
        <taxon>Ecdysozoa</taxon>
        <taxon>Arthropoda</taxon>
        <taxon>Hexapoda</taxon>
        <taxon>Collembola</taxon>
        <taxon>Entomobryomorpha</taxon>
        <taxon>Isotomoidea</taxon>
        <taxon>Isotomidae</taxon>
        <taxon>Proisotominae</taxon>
        <taxon>Folsomia</taxon>
    </lineage>
</organism>
<feature type="region of interest" description="Disordered" evidence="1">
    <location>
        <begin position="123"/>
        <end position="147"/>
    </location>
</feature>
<comment type="caution">
    <text evidence="3">The sequence shown here is derived from an EMBL/GenBank/DDBJ whole genome shotgun (WGS) entry which is preliminary data.</text>
</comment>
<accession>A0A226DDY3</accession>
<dbReference type="InterPro" id="IPR001584">
    <property type="entry name" value="Integrase_cat-core"/>
</dbReference>
<feature type="domain" description="Integrase catalytic" evidence="2">
    <location>
        <begin position="182"/>
        <end position="344"/>
    </location>
</feature>
<dbReference type="AlphaFoldDB" id="A0A226DDY3"/>
<evidence type="ECO:0000313" key="3">
    <source>
        <dbReference type="EMBL" id="OXA42406.1"/>
    </source>
</evidence>
<dbReference type="Gene3D" id="3.30.420.10">
    <property type="entry name" value="Ribonuclease H-like superfamily/Ribonuclease H"/>
    <property type="match status" value="1"/>
</dbReference>
<dbReference type="OrthoDB" id="6343797at2759"/>
<dbReference type="PROSITE" id="PS50994">
    <property type="entry name" value="INTEGRASE"/>
    <property type="match status" value="1"/>
</dbReference>
<protein>
    <recommendedName>
        <fullName evidence="2">Integrase catalytic domain-containing protein</fullName>
    </recommendedName>
</protein>
<dbReference type="InterPro" id="IPR036397">
    <property type="entry name" value="RNaseH_sf"/>
</dbReference>
<dbReference type="EMBL" id="LNIX01000026">
    <property type="protein sequence ID" value="OXA42406.1"/>
    <property type="molecule type" value="Genomic_DNA"/>
</dbReference>
<evidence type="ECO:0000256" key="1">
    <source>
        <dbReference type="SAM" id="MobiDB-lite"/>
    </source>
</evidence>
<dbReference type="GO" id="GO:0003676">
    <property type="term" value="F:nucleic acid binding"/>
    <property type="evidence" value="ECO:0007669"/>
    <property type="project" value="InterPro"/>
</dbReference>
<feature type="compositionally biased region" description="Basic residues" evidence="1">
    <location>
        <begin position="138"/>
        <end position="147"/>
    </location>
</feature>
<name>A0A226DDY3_FOLCA</name>